<dbReference type="GO" id="GO:0030145">
    <property type="term" value="F:manganese ion binding"/>
    <property type="evidence" value="ECO:0007669"/>
    <property type="project" value="UniProtKB-UniRule"/>
</dbReference>
<evidence type="ECO:0000256" key="1">
    <source>
        <dbReference type="ARBA" id="ARBA00000135"/>
    </source>
</evidence>
<keyword evidence="6 8" id="KW-0378">Hydrolase</keyword>
<dbReference type="Pfam" id="PF00883">
    <property type="entry name" value="Peptidase_M17"/>
    <property type="match status" value="1"/>
</dbReference>
<evidence type="ECO:0000256" key="7">
    <source>
        <dbReference type="ARBA" id="ARBA00049972"/>
    </source>
</evidence>
<feature type="binding site" evidence="8">
    <location>
        <position position="243"/>
    </location>
    <ligand>
        <name>Mn(2+)</name>
        <dbReference type="ChEBI" id="CHEBI:29035"/>
        <label>2</label>
    </ligand>
</feature>
<evidence type="ECO:0000313" key="12">
    <source>
        <dbReference type="Proteomes" id="UP001143474"/>
    </source>
</evidence>
<dbReference type="PANTHER" id="PTHR11963">
    <property type="entry name" value="LEUCINE AMINOPEPTIDASE-RELATED"/>
    <property type="match status" value="1"/>
</dbReference>
<keyword evidence="8" id="KW-0464">Manganese</keyword>
<evidence type="ECO:0000256" key="2">
    <source>
        <dbReference type="ARBA" id="ARBA00000967"/>
    </source>
</evidence>
<dbReference type="InterPro" id="IPR011356">
    <property type="entry name" value="Leucine_aapep/pepB"/>
</dbReference>
<gene>
    <name evidence="11" type="primary">pepA_1</name>
    <name evidence="8" type="synonym">pepA</name>
    <name evidence="11" type="ORF">GCM10017600_27840</name>
</gene>
<comment type="similarity">
    <text evidence="3 8">Belongs to the peptidase M17 family.</text>
</comment>
<reference evidence="11" key="1">
    <citation type="journal article" date="2014" name="Int. J. Syst. Evol. Microbiol.">
        <title>Complete genome sequence of Corynebacterium casei LMG S-19264T (=DSM 44701T), isolated from a smear-ripened cheese.</title>
        <authorList>
            <consortium name="US DOE Joint Genome Institute (JGI-PGF)"/>
            <person name="Walter F."/>
            <person name="Albersmeier A."/>
            <person name="Kalinowski J."/>
            <person name="Ruckert C."/>
        </authorList>
    </citation>
    <scope>NUCLEOTIDE SEQUENCE</scope>
    <source>
        <strain evidence="11">VKM Ac-2007</strain>
    </source>
</reference>
<evidence type="ECO:0000259" key="10">
    <source>
        <dbReference type="Pfam" id="PF02789"/>
    </source>
</evidence>
<dbReference type="EC" id="3.4.11.10" evidence="8"/>
<dbReference type="AlphaFoldDB" id="A0A9W6I0C7"/>
<keyword evidence="8" id="KW-0479">Metal-binding</keyword>
<evidence type="ECO:0000256" key="3">
    <source>
        <dbReference type="ARBA" id="ARBA00009528"/>
    </source>
</evidence>
<dbReference type="Gene3D" id="3.40.220.10">
    <property type="entry name" value="Leucine Aminopeptidase, subunit E, domain 1"/>
    <property type="match status" value="1"/>
</dbReference>
<dbReference type="CDD" id="cd00433">
    <property type="entry name" value="Peptidase_M17"/>
    <property type="match status" value="1"/>
</dbReference>
<feature type="binding site" evidence="8">
    <location>
        <position position="261"/>
    </location>
    <ligand>
        <name>Mn(2+)</name>
        <dbReference type="ChEBI" id="CHEBI:29035"/>
        <label>2</label>
    </ligand>
</feature>
<feature type="binding site" evidence="8">
    <location>
        <position position="243"/>
    </location>
    <ligand>
        <name>Mn(2+)</name>
        <dbReference type="ChEBI" id="CHEBI:29035"/>
        <label>1</label>
    </ligand>
</feature>
<dbReference type="NCBIfam" id="NF002073">
    <property type="entry name" value="PRK00913.1-2"/>
    <property type="match status" value="1"/>
</dbReference>
<dbReference type="RefSeq" id="WP_271217840.1">
    <property type="nucleotide sequence ID" value="NZ_BAAAVD010000045.1"/>
</dbReference>
<dbReference type="InterPro" id="IPR008283">
    <property type="entry name" value="Peptidase_M17_N"/>
</dbReference>
<keyword evidence="12" id="KW-1185">Reference proteome</keyword>
<comment type="catalytic activity">
    <reaction evidence="1 8">
        <text>Release of an N-terminal amino acid, Xaa-|-Yaa-, in which Xaa is preferably Leu, but may be other amino acids including Pro although not Arg or Lys, and Yaa may be Pro. Amino acid amides and methyl esters are also readily hydrolyzed, but rates on arylamides are exceedingly low.</text>
        <dbReference type="EC" id="3.4.11.1"/>
    </reaction>
</comment>
<evidence type="ECO:0000256" key="5">
    <source>
        <dbReference type="ARBA" id="ARBA00022670"/>
    </source>
</evidence>
<feature type="domain" description="Cytosol aminopeptidase" evidence="9">
    <location>
        <begin position="158"/>
        <end position="462"/>
    </location>
</feature>
<evidence type="ECO:0000256" key="6">
    <source>
        <dbReference type="ARBA" id="ARBA00022801"/>
    </source>
</evidence>
<dbReference type="SUPFAM" id="SSF53187">
    <property type="entry name" value="Zn-dependent exopeptidases"/>
    <property type="match status" value="1"/>
</dbReference>
<dbReference type="GO" id="GO:0005737">
    <property type="term" value="C:cytoplasm"/>
    <property type="evidence" value="ECO:0007669"/>
    <property type="project" value="UniProtKB-SubCell"/>
</dbReference>
<dbReference type="Pfam" id="PF02789">
    <property type="entry name" value="Peptidase_M17_N"/>
    <property type="match status" value="1"/>
</dbReference>
<comment type="caution">
    <text evidence="11">The sequence shown here is derived from an EMBL/GenBank/DDBJ whole genome shotgun (WGS) entry which is preliminary data.</text>
</comment>
<dbReference type="PANTHER" id="PTHR11963:SF23">
    <property type="entry name" value="CYTOSOL AMINOPEPTIDASE"/>
    <property type="match status" value="1"/>
</dbReference>
<feature type="binding site" evidence="8">
    <location>
        <position position="322"/>
    </location>
    <ligand>
        <name>Mn(2+)</name>
        <dbReference type="ChEBI" id="CHEBI:29035"/>
        <label>2</label>
    </ligand>
</feature>
<dbReference type="GO" id="GO:0006508">
    <property type="term" value="P:proteolysis"/>
    <property type="evidence" value="ECO:0007669"/>
    <property type="project" value="UniProtKB-KW"/>
</dbReference>
<dbReference type="InterPro" id="IPR023042">
    <property type="entry name" value="Peptidase_M17_leu_NH2_pept"/>
</dbReference>
<dbReference type="Gene3D" id="3.40.630.10">
    <property type="entry name" value="Zn peptidases"/>
    <property type="match status" value="1"/>
</dbReference>
<comment type="cofactor">
    <cofactor evidence="8">
        <name>Mn(2+)</name>
        <dbReference type="ChEBI" id="CHEBI:29035"/>
    </cofactor>
    <text evidence="8">Binds 2 manganese ions per subunit.</text>
</comment>
<keyword evidence="4 8" id="KW-0031">Aminopeptidase</keyword>
<name>A0A9W6I0C7_9ACTN</name>
<keyword evidence="5 8" id="KW-0645">Protease</keyword>
<comment type="subcellular location">
    <subcellularLocation>
        <location evidence="8">Cytoplasm</location>
    </subcellularLocation>
</comment>
<feature type="binding site" evidence="8">
    <location>
        <position position="238"/>
    </location>
    <ligand>
        <name>Mn(2+)</name>
        <dbReference type="ChEBI" id="CHEBI:29035"/>
        <label>2</label>
    </ligand>
</feature>
<sequence length="471" mass="48191">MEVSLSCLPAAEITADLLVVPVREGHDPGLGLGGVLEQVRFTGQTGEELLLPRRDGDAFTAGAVLLVGVGAGGDEHAVRRAIGRVAPRLADFPTVAIAFPHVQAVVEGVRLGGYRFDGYKSAPPRQALREVIVLAGEEGGAERDGLARARVVADAVTFARDLVNTPAGDLVPMDLAERARAMAETCGLGVRVLEAAELGEGGFGGILGVGAASANPPCLIEVSHPGDGVSGTVGLAGKGITFDSGGLAIKSLKGMSTMKCDMAGGATMLAVVQAAARLGLPVGVTAVVPAAENMVSGTATRPGDVLTHRNGRTTEVTDTDSEGRLVLADALAYLAEGSPDVLIDAATLTYSVMHALGEEVTGVLGSDGELVGELVAAGARAGEPMWELPLWEPYAERLRSEVADAKNEGGSFADATIAALFLRPFTAGLPWAHLDFAATAYRDRATDLGPAGATGVMVRTLIGYLESRSGA</sequence>
<dbReference type="EC" id="3.4.11.1" evidence="8"/>
<protein>
    <recommendedName>
        <fullName evidence="8">Probable cytosol aminopeptidase</fullName>
        <ecNumber evidence="8">3.4.11.1</ecNumber>
    </recommendedName>
    <alternativeName>
        <fullName evidence="8">Leucine aminopeptidase</fullName>
        <shortName evidence="8">LAP</shortName>
        <ecNumber evidence="8">3.4.11.10</ecNumber>
    </alternativeName>
    <alternativeName>
        <fullName evidence="8">Leucyl aminopeptidase</fullName>
    </alternativeName>
</protein>
<organism evidence="11 12">
    <name type="scientific">Streptosporangium carneum</name>
    <dbReference type="NCBI Taxonomy" id="47481"/>
    <lineage>
        <taxon>Bacteria</taxon>
        <taxon>Bacillati</taxon>
        <taxon>Actinomycetota</taxon>
        <taxon>Actinomycetes</taxon>
        <taxon>Streptosporangiales</taxon>
        <taxon>Streptosporangiaceae</taxon>
        <taxon>Streptosporangium</taxon>
    </lineage>
</organism>
<feature type="binding site" evidence="8">
    <location>
        <position position="320"/>
    </location>
    <ligand>
        <name>Mn(2+)</name>
        <dbReference type="ChEBI" id="CHEBI:29035"/>
        <label>1</label>
    </ligand>
</feature>
<dbReference type="EMBL" id="BSEV01000005">
    <property type="protein sequence ID" value="GLK09378.1"/>
    <property type="molecule type" value="Genomic_DNA"/>
</dbReference>
<feature type="active site" evidence="8">
    <location>
        <position position="324"/>
    </location>
</feature>
<feature type="active site" evidence="8">
    <location>
        <position position="250"/>
    </location>
</feature>
<dbReference type="SUPFAM" id="SSF52949">
    <property type="entry name" value="Macro domain-like"/>
    <property type="match status" value="1"/>
</dbReference>
<evidence type="ECO:0000313" key="11">
    <source>
        <dbReference type="EMBL" id="GLK09378.1"/>
    </source>
</evidence>
<dbReference type="GO" id="GO:0070006">
    <property type="term" value="F:metalloaminopeptidase activity"/>
    <property type="evidence" value="ECO:0007669"/>
    <property type="project" value="InterPro"/>
</dbReference>
<accession>A0A9W6I0C7</accession>
<evidence type="ECO:0000256" key="4">
    <source>
        <dbReference type="ARBA" id="ARBA00022438"/>
    </source>
</evidence>
<dbReference type="InterPro" id="IPR000819">
    <property type="entry name" value="Peptidase_M17_C"/>
</dbReference>
<dbReference type="Proteomes" id="UP001143474">
    <property type="component" value="Unassembled WGS sequence"/>
</dbReference>
<evidence type="ECO:0000256" key="8">
    <source>
        <dbReference type="HAMAP-Rule" id="MF_00181"/>
    </source>
</evidence>
<evidence type="ECO:0000259" key="9">
    <source>
        <dbReference type="Pfam" id="PF00883"/>
    </source>
</evidence>
<feature type="binding site" evidence="8">
    <location>
        <position position="322"/>
    </location>
    <ligand>
        <name>Mn(2+)</name>
        <dbReference type="ChEBI" id="CHEBI:29035"/>
        <label>1</label>
    </ligand>
</feature>
<reference evidence="11" key="2">
    <citation type="submission" date="2023-01" db="EMBL/GenBank/DDBJ databases">
        <authorList>
            <person name="Sun Q."/>
            <person name="Evtushenko L."/>
        </authorList>
    </citation>
    <scope>NUCLEOTIDE SEQUENCE</scope>
    <source>
        <strain evidence="11">VKM Ac-2007</strain>
    </source>
</reference>
<comment type="catalytic activity">
    <reaction evidence="2 8">
        <text>Release of an N-terminal amino acid, preferentially leucine, but not glutamic or aspartic acids.</text>
        <dbReference type="EC" id="3.4.11.10"/>
    </reaction>
</comment>
<dbReference type="InterPro" id="IPR043472">
    <property type="entry name" value="Macro_dom-like"/>
</dbReference>
<proteinExistence type="inferred from homology"/>
<feature type="domain" description="Peptidase M17 leucyl aminopeptidase N-terminal" evidence="10">
    <location>
        <begin position="35"/>
        <end position="122"/>
    </location>
</feature>
<comment type="function">
    <text evidence="7 8">Presumably involved in the processing and regular turnover of intracellular proteins. Catalyzes the removal of unsubstituted N-terminal amino acids from various peptides.</text>
</comment>
<dbReference type="HAMAP" id="MF_00181">
    <property type="entry name" value="Cytosol_peptidase_M17"/>
    <property type="match status" value="1"/>
</dbReference>
<dbReference type="PRINTS" id="PR00481">
    <property type="entry name" value="LAMNOPPTDASE"/>
</dbReference>
<keyword evidence="8" id="KW-0963">Cytoplasm</keyword>